<name>A0A7S1TIJ5_9RHOD</name>
<dbReference type="InterPro" id="IPR004932">
    <property type="entry name" value="Rer1"/>
</dbReference>
<dbReference type="PANTHER" id="PTHR10743:SF0">
    <property type="entry name" value="PROTEIN RER1"/>
    <property type="match status" value="1"/>
</dbReference>
<gene>
    <name evidence="7" type="ORF">CCAE0312_LOCUS9595</name>
</gene>
<evidence type="ECO:0000256" key="3">
    <source>
        <dbReference type="ARBA" id="ARBA00022692"/>
    </source>
</evidence>
<dbReference type="EMBL" id="HBGH01017321">
    <property type="protein sequence ID" value="CAD9237496.1"/>
    <property type="molecule type" value="Transcribed_RNA"/>
</dbReference>
<feature type="transmembrane region" description="Helical" evidence="6">
    <location>
        <begin position="58"/>
        <end position="74"/>
    </location>
</feature>
<comment type="similarity">
    <text evidence="2">Belongs to the RER1 family.</text>
</comment>
<keyword evidence="3 6" id="KW-0812">Transmembrane</keyword>
<dbReference type="GO" id="GO:0006890">
    <property type="term" value="P:retrograde vesicle-mediated transport, Golgi to endoplasmic reticulum"/>
    <property type="evidence" value="ECO:0007669"/>
    <property type="project" value="TreeGrafter"/>
</dbReference>
<dbReference type="GO" id="GO:0005783">
    <property type="term" value="C:endoplasmic reticulum"/>
    <property type="evidence" value="ECO:0007669"/>
    <property type="project" value="GOC"/>
</dbReference>
<accession>A0A7S1TIJ5</accession>
<sequence length="167" mass="18803">MSNEENDTHGVNGSTGDPGWSSLGDGWSLSGWTGIRRSWARREQVLLDRWTPKMVHRWMAFVAVLVCFMTRVLIVKGFYVVVYVFFIFLLNQFLLFVQPKDRSALVADGPSLPLSDSDVRALAHRLNRTTLIVSPRYLLQRSLIRVVGVGSLSRLLTGFPSLLSKPP</sequence>
<evidence type="ECO:0000256" key="4">
    <source>
        <dbReference type="ARBA" id="ARBA00022989"/>
    </source>
</evidence>
<keyword evidence="4 6" id="KW-1133">Transmembrane helix</keyword>
<evidence type="ECO:0000256" key="5">
    <source>
        <dbReference type="ARBA" id="ARBA00023136"/>
    </source>
</evidence>
<reference evidence="7" key="1">
    <citation type="submission" date="2021-01" db="EMBL/GenBank/DDBJ databases">
        <authorList>
            <person name="Corre E."/>
            <person name="Pelletier E."/>
            <person name="Niang G."/>
            <person name="Scheremetjew M."/>
            <person name="Finn R."/>
            <person name="Kale V."/>
            <person name="Holt S."/>
            <person name="Cochrane G."/>
            <person name="Meng A."/>
            <person name="Brown T."/>
            <person name="Cohen L."/>
        </authorList>
    </citation>
    <scope>NUCLEOTIDE SEQUENCE</scope>
    <source>
        <strain evidence="7">SAG 36.94</strain>
    </source>
</reference>
<evidence type="ECO:0000256" key="1">
    <source>
        <dbReference type="ARBA" id="ARBA00004141"/>
    </source>
</evidence>
<evidence type="ECO:0000256" key="2">
    <source>
        <dbReference type="ARBA" id="ARBA00006070"/>
    </source>
</evidence>
<dbReference type="AlphaFoldDB" id="A0A7S1TIJ5"/>
<keyword evidence="5 6" id="KW-0472">Membrane</keyword>
<organism evidence="7">
    <name type="scientific">Compsopogon caeruleus</name>
    <dbReference type="NCBI Taxonomy" id="31354"/>
    <lineage>
        <taxon>Eukaryota</taxon>
        <taxon>Rhodophyta</taxon>
        <taxon>Compsopogonophyceae</taxon>
        <taxon>Compsopogonales</taxon>
        <taxon>Compsopogonaceae</taxon>
        <taxon>Compsopogon</taxon>
    </lineage>
</organism>
<dbReference type="PANTHER" id="PTHR10743">
    <property type="entry name" value="PROTEIN RER1"/>
    <property type="match status" value="1"/>
</dbReference>
<feature type="transmembrane region" description="Helical" evidence="6">
    <location>
        <begin position="80"/>
        <end position="97"/>
    </location>
</feature>
<proteinExistence type="inferred from homology"/>
<dbReference type="Pfam" id="PF03248">
    <property type="entry name" value="Rer1"/>
    <property type="match status" value="1"/>
</dbReference>
<dbReference type="GO" id="GO:0006621">
    <property type="term" value="P:protein retention in ER lumen"/>
    <property type="evidence" value="ECO:0007669"/>
    <property type="project" value="TreeGrafter"/>
</dbReference>
<protein>
    <submittedName>
        <fullName evidence="7">Uncharacterized protein</fullName>
    </submittedName>
</protein>
<evidence type="ECO:0000313" key="7">
    <source>
        <dbReference type="EMBL" id="CAD9237496.1"/>
    </source>
</evidence>
<comment type="subcellular location">
    <subcellularLocation>
        <location evidence="1">Membrane</location>
        <topology evidence="1">Multi-pass membrane protein</topology>
    </subcellularLocation>
</comment>
<dbReference type="GO" id="GO:0000139">
    <property type="term" value="C:Golgi membrane"/>
    <property type="evidence" value="ECO:0007669"/>
    <property type="project" value="TreeGrafter"/>
</dbReference>
<evidence type="ECO:0000256" key="6">
    <source>
        <dbReference type="SAM" id="Phobius"/>
    </source>
</evidence>